<dbReference type="PANTHER" id="PTHR24351">
    <property type="entry name" value="RIBOSOMAL PROTEIN S6 KINASE"/>
    <property type="match status" value="1"/>
</dbReference>
<dbReference type="InterPro" id="IPR000719">
    <property type="entry name" value="Prot_kinase_dom"/>
</dbReference>
<evidence type="ECO:0000313" key="9">
    <source>
        <dbReference type="EMBL" id="ORC86696.1"/>
    </source>
</evidence>
<organism evidence="9 10">
    <name type="scientific">Trypanosoma theileri</name>
    <dbReference type="NCBI Taxonomy" id="67003"/>
    <lineage>
        <taxon>Eukaryota</taxon>
        <taxon>Discoba</taxon>
        <taxon>Euglenozoa</taxon>
        <taxon>Kinetoplastea</taxon>
        <taxon>Metakinetoplastina</taxon>
        <taxon>Trypanosomatida</taxon>
        <taxon>Trypanosomatidae</taxon>
        <taxon>Trypanosoma</taxon>
    </lineage>
</organism>
<evidence type="ECO:0000256" key="4">
    <source>
        <dbReference type="ARBA" id="ARBA00022777"/>
    </source>
</evidence>
<dbReference type="Proteomes" id="UP000192257">
    <property type="component" value="Unassembled WGS sequence"/>
</dbReference>
<comment type="caution">
    <text evidence="9">The sequence shown here is derived from an EMBL/GenBank/DDBJ whole genome shotgun (WGS) entry which is preliminary data.</text>
</comment>
<feature type="compositionally biased region" description="Acidic residues" evidence="6">
    <location>
        <begin position="195"/>
        <end position="205"/>
    </location>
</feature>
<evidence type="ECO:0000256" key="1">
    <source>
        <dbReference type="ARBA" id="ARBA00022527"/>
    </source>
</evidence>
<evidence type="ECO:0000256" key="3">
    <source>
        <dbReference type="ARBA" id="ARBA00022741"/>
    </source>
</evidence>
<evidence type="ECO:0000313" key="10">
    <source>
        <dbReference type="Proteomes" id="UP000192257"/>
    </source>
</evidence>
<name>A0A1X0NPR0_9TRYP</name>
<dbReference type="STRING" id="67003.A0A1X0NPR0"/>
<dbReference type="OrthoDB" id="347657at2759"/>
<feature type="domain" description="Protein kinase" evidence="7">
    <location>
        <begin position="1"/>
        <end position="108"/>
    </location>
</feature>
<dbReference type="RefSeq" id="XP_028880762.1">
    <property type="nucleotide sequence ID" value="XM_029027885.1"/>
</dbReference>
<dbReference type="GO" id="GO:0005524">
    <property type="term" value="F:ATP binding"/>
    <property type="evidence" value="ECO:0007669"/>
    <property type="project" value="UniProtKB-KW"/>
</dbReference>
<feature type="compositionally biased region" description="Basic and acidic residues" evidence="6">
    <location>
        <begin position="185"/>
        <end position="194"/>
    </location>
</feature>
<feature type="domain" description="AGC-kinase C-terminal" evidence="8">
    <location>
        <begin position="109"/>
        <end position="180"/>
    </location>
</feature>
<dbReference type="SMART" id="SM00133">
    <property type="entry name" value="S_TK_X"/>
    <property type="match status" value="1"/>
</dbReference>
<dbReference type="Pfam" id="PF00069">
    <property type="entry name" value="Pkinase"/>
    <property type="match status" value="1"/>
</dbReference>
<proteinExistence type="predicted"/>
<dbReference type="GO" id="GO:0004674">
    <property type="term" value="F:protein serine/threonine kinase activity"/>
    <property type="evidence" value="ECO:0007669"/>
    <property type="project" value="UniProtKB-KW"/>
</dbReference>
<dbReference type="Gene3D" id="1.10.510.10">
    <property type="entry name" value="Transferase(Phosphotransferase) domain 1"/>
    <property type="match status" value="1"/>
</dbReference>
<protein>
    <submittedName>
        <fullName evidence="9">Putative rac serine-threonine kinase</fullName>
    </submittedName>
</protein>
<feature type="region of interest" description="Disordered" evidence="6">
    <location>
        <begin position="173"/>
        <end position="205"/>
    </location>
</feature>
<dbReference type="GeneID" id="39987665"/>
<dbReference type="InterPro" id="IPR000961">
    <property type="entry name" value="AGC-kinase_C"/>
</dbReference>
<dbReference type="AlphaFoldDB" id="A0A1X0NPR0"/>
<sequence>NNNNSSDDRTHTFCGTPEYMAPELIRRAGHTTAVDWWSLGVFLYEMVDGIPPFYSTNTREMYEMILHKPLVCPSSFSPELCSLLERLLEKDPAKRMTTGEEFCAHPFFQSIDFEKLLRREIKPAFVPDVRRNDLRYFDKRFLQESTRVAQLDQPCDPSDPDSRAFAGFEFNVNSPTAAHTPVKKKKEENTKSGGEEEEEVKVEGE</sequence>
<dbReference type="Gene3D" id="3.30.200.20">
    <property type="entry name" value="Phosphorylase Kinase, domain 1"/>
    <property type="match status" value="1"/>
</dbReference>
<evidence type="ECO:0000259" key="7">
    <source>
        <dbReference type="PROSITE" id="PS50011"/>
    </source>
</evidence>
<dbReference type="SMART" id="SM00220">
    <property type="entry name" value="S_TKc"/>
    <property type="match status" value="1"/>
</dbReference>
<keyword evidence="5" id="KW-0067">ATP-binding</keyword>
<dbReference type="VEuPathDB" id="TriTrypDB:TM35_000261480"/>
<reference evidence="9 10" key="1">
    <citation type="submission" date="2017-03" db="EMBL/GenBank/DDBJ databases">
        <title>An alternative strategy for trypanosome survival in the mammalian bloodstream revealed through genome and transcriptome analysis of the ubiquitous bovine parasite Trypanosoma (Megatrypanum) theileri.</title>
        <authorList>
            <person name="Kelly S."/>
            <person name="Ivens A."/>
            <person name="Mott A."/>
            <person name="O'Neill E."/>
            <person name="Emms D."/>
            <person name="Macleod O."/>
            <person name="Voorheis P."/>
            <person name="Matthews J."/>
            <person name="Matthews K."/>
            <person name="Carrington M."/>
        </authorList>
    </citation>
    <scope>NUCLEOTIDE SEQUENCE [LARGE SCALE GENOMIC DNA]</scope>
    <source>
        <strain evidence="9">Edinburgh</strain>
    </source>
</reference>
<keyword evidence="1" id="KW-0723">Serine/threonine-protein kinase</keyword>
<evidence type="ECO:0000259" key="8">
    <source>
        <dbReference type="PROSITE" id="PS51285"/>
    </source>
</evidence>
<dbReference type="EMBL" id="NBCO01000026">
    <property type="protein sequence ID" value="ORC86696.1"/>
    <property type="molecule type" value="Genomic_DNA"/>
</dbReference>
<evidence type="ECO:0000256" key="2">
    <source>
        <dbReference type="ARBA" id="ARBA00022679"/>
    </source>
</evidence>
<accession>A0A1X0NPR0</accession>
<keyword evidence="2" id="KW-0808">Transferase</keyword>
<dbReference type="PROSITE" id="PS51285">
    <property type="entry name" value="AGC_KINASE_CTER"/>
    <property type="match status" value="1"/>
</dbReference>
<feature type="non-terminal residue" evidence="9">
    <location>
        <position position="1"/>
    </location>
</feature>
<dbReference type="InterPro" id="IPR011009">
    <property type="entry name" value="Kinase-like_dom_sf"/>
</dbReference>
<dbReference type="SUPFAM" id="SSF56112">
    <property type="entry name" value="Protein kinase-like (PK-like)"/>
    <property type="match status" value="1"/>
</dbReference>
<keyword evidence="3" id="KW-0547">Nucleotide-binding</keyword>
<evidence type="ECO:0000256" key="5">
    <source>
        <dbReference type="ARBA" id="ARBA00022840"/>
    </source>
</evidence>
<dbReference type="PROSITE" id="PS50011">
    <property type="entry name" value="PROTEIN_KINASE_DOM"/>
    <property type="match status" value="1"/>
</dbReference>
<evidence type="ECO:0000256" key="6">
    <source>
        <dbReference type="SAM" id="MobiDB-lite"/>
    </source>
</evidence>
<gene>
    <name evidence="9" type="ORF">TM35_000261480</name>
</gene>
<keyword evidence="4 9" id="KW-0418">Kinase</keyword>
<keyword evidence="10" id="KW-1185">Reference proteome</keyword>